<feature type="domain" description="TnsA endonuclease N-terminal" evidence="1">
    <location>
        <begin position="63"/>
        <end position="129"/>
    </location>
</feature>
<keyword evidence="3" id="KW-1185">Reference proteome</keyword>
<organism evidence="2 3">
    <name type="scientific">Photobacterium andalusiense</name>
    <dbReference type="NCBI Taxonomy" id="2204296"/>
    <lineage>
        <taxon>Bacteria</taxon>
        <taxon>Pseudomonadati</taxon>
        <taxon>Pseudomonadota</taxon>
        <taxon>Gammaproteobacteria</taxon>
        <taxon>Vibrionales</taxon>
        <taxon>Vibrionaceae</taxon>
        <taxon>Photobacterium</taxon>
    </lineage>
</organism>
<dbReference type="Proteomes" id="UP000195719">
    <property type="component" value="Unassembled WGS sequence"/>
</dbReference>
<protein>
    <recommendedName>
        <fullName evidence="1">TnsA endonuclease N-terminal domain-containing protein</fullName>
    </recommendedName>
</protein>
<name>A0A1Y6MEK3_9GAMM</name>
<dbReference type="EMBL" id="FYAJ01000002">
    <property type="protein sequence ID" value="SMY35003.1"/>
    <property type="molecule type" value="Genomic_DNA"/>
</dbReference>
<reference evidence="3" key="1">
    <citation type="submission" date="2017-06" db="EMBL/GenBank/DDBJ databases">
        <authorList>
            <person name="Rodrigo-Torres L."/>
            <person name="Arahal R.D."/>
            <person name="Lucena T."/>
        </authorList>
    </citation>
    <scope>NUCLEOTIDE SEQUENCE [LARGE SCALE GENOMIC DNA]</scope>
    <source>
        <strain evidence="3">CECT 9192</strain>
    </source>
</reference>
<dbReference type="Pfam" id="PF08722">
    <property type="entry name" value="Tn7_TnsA-like_N"/>
    <property type="match status" value="1"/>
</dbReference>
<dbReference type="AlphaFoldDB" id="A0A1Y6MEK3"/>
<gene>
    <name evidence="2" type="ORF">PAND9192_01671</name>
</gene>
<evidence type="ECO:0000313" key="2">
    <source>
        <dbReference type="EMBL" id="SMY35003.1"/>
    </source>
</evidence>
<sequence length="229" mass="26945">MQSSPATTYQTDSPLELAFTHPARKLTKSRGKNIHRYVSIKMNTIISVESTLEFDACFHFDFNNEISRFCSQPIRYSYVIDGIIRTYVPDFLCEFDCGEMVLYEVKAPNAVNSKCFTREFEAKRKYAKKLFDVDLELIEEHDIRHIPLLKNLKRMHRYTSQSELTYEQTSILRYLNKHGSTKLETIIDHFSNSKNIIPIIYDLLSKYLINIDLRVLLNNQTELKTTYYV</sequence>
<evidence type="ECO:0000313" key="3">
    <source>
        <dbReference type="Proteomes" id="UP000195719"/>
    </source>
</evidence>
<dbReference type="RefSeq" id="WP_087853368.1">
    <property type="nucleotide sequence ID" value="NZ_FYAJ01000002.1"/>
</dbReference>
<accession>A0A1Y6MEK3</accession>
<evidence type="ECO:0000259" key="1">
    <source>
        <dbReference type="Pfam" id="PF08722"/>
    </source>
</evidence>
<dbReference type="InterPro" id="IPR014833">
    <property type="entry name" value="TnsA_N"/>
</dbReference>
<proteinExistence type="predicted"/>